<dbReference type="PANTHER" id="PTHR43591">
    <property type="entry name" value="METHYLTRANSFERASE"/>
    <property type="match status" value="1"/>
</dbReference>
<gene>
    <name evidence="1" type="ORF">BP6252_01822</name>
</gene>
<name>A0A3D8SD15_9HELO</name>
<protein>
    <recommendedName>
        <fullName evidence="3">S-adenosyl-L-methionine-dependent methyltransferase</fullName>
    </recommendedName>
</protein>
<evidence type="ECO:0000313" key="1">
    <source>
        <dbReference type="EMBL" id="RDW84232.1"/>
    </source>
</evidence>
<keyword evidence="2" id="KW-1185">Reference proteome</keyword>
<comment type="caution">
    <text evidence="1">The sequence shown here is derived from an EMBL/GenBank/DDBJ whole genome shotgun (WGS) entry which is preliminary data.</text>
</comment>
<dbReference type="AlphaFoldDB" id="A0A3D8SD15"/>
<proteinExistence type="predicted"/>
<evidence type="ECO:0000313" key="2">
    <source>
        <dbReference type="Proteomes" id="UP000256645"/>
    </source>
</evidence>
<dbReference type="OrthoDB" id="2013972at2759"/>
<dbReference type="STRING" id="1849047.A0A3D8SD15"/>
<dbReference type="Pfam" id="PF13489">
    <property type="entry name" value="Methyltransf_23"/>
    <property type="match status" value="1"/>
</dbReference>
<dbReference type="GO" id="GO:0008168">
    <property type="term" value="F:methyltransferase activity"/>
    <property type="evidence" value="ECO:0007669"/>
    <property type="project" value="TreeGrafter"/>
</dbReference>
<dbReference type="SUPFAM" id="SSF53335">
    <property type="entry name" value="S-adenosyl-L-methionine-dependent methyltransferases"/>
    <property type="match status" value="1"/>
</dbReference>
<dbReference type="Gene3D" id="3.40.50.150">
    <property type="entry name" value="Vaccinia Virus protein VP39"/>
    <property type="match status" value="1"/>
</dbReference>
<dbReference type="InterPro" id="IPR029063">
    <property type="entry name" value="SAM-dependent_MTases_sf"/>
</dbReference>
<dbReference type="CDD" id="cd02440">
    <property type="entry name" value="AdoMet_MTases"/>
    <property type="match status" value="1"/>
</dbReference>
<accession>A0A3D8SD15</accession>
<dbReference type="PANTHER" id="PTHR43591:SF102">
    <property type="entry name" value="S-ADENOSYL-L-METHIONINE-DEPENDENT METHYLTRANSFERASE"/>
    <property type="match status" value="1"/>
</dbReference>
<reference evidence="1 2" key="1">
    <citation type="journal article" date="2018" name="IMA Fungus">
        <title>IMA Genome-F 9: Draft genome sequence of Annulohypoxylon stygium, Aspergillus mulundensis, Berkeleyomyces basicola (syn. Thielaviopsis basicola), Ceratocystis smalleyi, two Cercospora beticola strains, Coleophoma cylindrospora, Fusarium fracticaudum, Phialophora cf. hyalina, and Morchella septimelata.</title>
        <authorList>
            <person name="Wingfield B.D."/>
            <person name="Bills G.F."/>
            <person name="Dong Y."/>
            <person name="Huang W."/>
            <person name="Nel W.J."/>
            <person name="Swalarsk-Parry B.S."/>
            <person name="Vaghefi N."/>
            <person name="Wilken P.M."/>
            <person name="An Z."/>
            <person name="de Beer Z.W."/>
            <person name="De Vos L."/>
            <person name="Chen L."/>
            <person name="Duong T.A."/>
            <person name="Gao Y."/>
            <person name="Hammerbacher A."/>
            <person name="Kikkert J.R."/>
            <person name="Li Y."/>
            <person name="Li H."/>
            <person name="Li K."/>
            <person name="Li Q."/>
            <person name="Liu X."/>
            <person name="Ma X."/>
            <person name="Naidoo K."/>
            <person name="Pethybridge S.J."/>
            <person name="Sun J."/>
            <person name="Steenkamp E.T."/>
            <person name="van der Nest M.A."/>
            <person name="van Wyk S."/>
            <person name="Wingfield M.J."/>
            <person name="Xiong C."/>
            <person name="Yue Q."/>
            <person name="Zhang X."/>
        </authorList>
    </citation>
    <scope>NUCLEOTIDE SEQUENCE [LARGE SCALE GENOMIC DNA]</scope>
    <source>
        <strain evidence="1 2">BP6252</strain>
    </source>
</reference>
<dbReference type="EMBL" id="PDLM01000002">
    <property type="protein sequence ID" value="RDW84232.1"/>
    <property type="molecule type" value="Genomic_DNA"/>
</dbReference>
<evidence type="ECO:0008006" key="3">
    <source>
        <dbReference type="Google" id="ProtNLM"/>
    </source>
</evidence>
<sequence length="394" mass="44148">MPLPTDKAPAGPVLDAPHFAEYISALNEHGAGEPAAVDGFVTDAHGVTAHESGQNLDSIETEGEDEHDHDDDSAIGGISRFHSTASVQSSVYEFVEENGRTYHRYKEGKYVMPNDEIEQDRLDMQHQLWLMTLSDKLHLAPIKPNPNHILDIGTGTGIWAIDCATMYPTASVIGSDLSPIQPAFVPPNCQFEVEDVEDEWTYTQGFDFIHGRLLVSCFKDPRAVFAQAFAHLAPGGYFEMQDADFPLRCIDDSMRGTALEQWNGHIVDGAARAGRPWTNTKRYKQWMLELGFVDVHEKLFQWPLNTWPRDPHLKMLGLWFQHDLTEGLNSTKAVLTRGLKWSNEEAEVFLVDVRKDIKNRAVHAYASLHVVYGKKPDVVEMSPPRPSGEGEEEA</sequence>
<organism evidence="1 2">
    <name type="scientific">Coleophoma cylindrospora</name>
    <dbReference type="NCBI Taxonomy" id="1849047"/>
    <lineage>
        <taxon>Eukaryota</taxon>
        <taxon>Fungi</taxon>
        <taxon>Dikarya</taxon>
        <taxon>Ascomycota</taxon>
        <taxon>Pezizomycotina</taxon>
        <taxon>Leotiomycetes</taxon>
        <taxon>Helotiales</taxon>
        <taxon>Dermateaceae</taxon>
        <taxon>Coleophoma</taxon>
    </lineage>
</organism>
<dbReference type="Proteomes" id="UP000256645">
    <property type="component" value="Unassembled WGS sequence"/>
</dbReference>